<dbReference type="Proteomes" id="UP001194468">
    <property type="component" value="Unassembled WGS sequence"/>
</dbReference>
<proteinExistence type="predicted"/>
<comment type="caution">
    <text evidence="1">The sequence shown here is derived from an EMBL/GenBank/DDBJ whole genome shotgun (WGS) entry which is preliminary data.</text>
</comment>
<dbReference type="EMBL" id="WHUW01000036">
    <property type="protein sequence ID" value="KAF8433084.1"/>
    <property type="molecule type" value="Genomic_DNA"/>
</dbReference>
<evidence type="ECO:0000313" key="1">
    <source>
        <dbReference type="EMBL" id="KAF8433084.1"/>
    </source>
</evidence>
<organism evidence="1 2">
    <name type="scientific">Boletus edulis BED1</name>
    <dbReference type="NCBI Taxonomy" id="1328754"/>
    <lineage>
        <taxon>Eukaryota</taxon>
        <taxon>Fungi</taxon>
        <taxon>Dikarya</taxon>
        <taxon>Basidiomycota</taxon>
        <taxon>Agaricomycotina</taxon>
        <taxon>Agaricomycetes</taxon>
        <taxon>Agaricomycetidae</taxon>
        <taxon>Boletales</taxon>
        <taxon>Boletineae</taxon>
        <taxon>Boletaceae</taxon>
        <taxon>Boletoideae</taxon>
        <taxon>Boletus</taxon>
    </lineage>
</organism>
<protein>
    <submittedName>
        <fullName evidence="1">Uncharacterized protein</fullName>
    </submittedName>
</protein>
<evidence type="ECO:0000313" key="2">
    <source>
        <dbReference type="Proteomes" id="UP001194468"/>
    </source>
</evidence>
<reference evidence="1" key="2">
    <citation type="journal article" date="2020" name="Nat. Commun.">
        <title>Large-scale genome sequencing of mycorrhizal fungi provides insights into the early evolution of symbiotic traits.</title>
        <authorList>
            <person name="Miyauchi S."/>
            <person name="Kiss E."/>
            <person name="Kuo A."/>
            <person name="Drula E."/>
            <person name="Kohler A."/>
            <person name="Sanchez-Garcia M."/>
            <person name="Morin E."/>
            <person name="Andreopoulos B."/>
            <person name="Barry K.W."/>
            <person name="Bonito G."/>
            <person name="Buee M."/>
            <person name="Carver A."/>
            <person name="Chen C."/>
            <person name="Cichocki N."/>
            <person name="Clum A."/>
            <person name="Culley D."/>
            <person name="Crous P.W."/>
            <person name="Fauchery L."/>
            <person name="Girlanda M."/>
            <person name="Hayes R.D."/>
            <person name="Keri Z."/>
            <person name="LaButti K."/>
            <person name="Lipzen A."/>
            <person name="Lombard V."/>
            <person name="Magnuson J."/>
            <person name="Maillard F."/>
            <person name="Murat C."/>
            <person name="Nolan M."/>
            <person name="Ohm R.A."/>
            <person name="Pangilinan J."/>
            <person name="Pereira M.F."/>
            <person name="Perotto S."/>
            <person name="Peter M."/>
            <person name="Pfister S."/>
            <person name="Riley R."/>
            <person name="Sitrit Y."/>
            <person name="Stielow J.B."/>
            <person name="Szollosi G."/>
            <person name="Zifcakova L."/>
            <person name="Stursova M."/>
            <person name="Spatafora J.W."/>
            <person name="Tedersoo L."/>
            <person name="Vaario L.M."/>
            <person name="Yamada A."/>
            <person name="Yan M."/>
            <person name="Wang P."/>
            <person name="Xu J."/>
            <person name="Bruns T."/>
            <person name="Baldrian P."/>
            <person name="Vilgalys R."/>
            <person name="Dunand C."/>
            <person name="Henrissat B."/>
            <person name="Grigoriev I.V."/>
            <person name="Hibbett D."/>
            <person name="Nagy L.G."/>
            <person name="Martin F.M."/>
        </authorList>
    </citation>
    <scope>NUCLEOTIDE SEQUENCE</scope>
    <source>
        <strain evidence="1">BED1</strain>
    </source>
</reference>
<gene>
    <name evidence="1" type="ORF">L210DRAFT_3507203</name>
</gene>
<accession>A0AAD4BKL9</accession>
<name>A0AAD4BKL9_BOLED</name>
<keyword evidence="2" id="KW-1185">Reference proteome</keyword>
<reference evidence="1" key="1">
    <citation type="submission" date="2019-10" db="EMBL/GenBank/DDBJ databases">
        <authorList>
            <consortium name="DOE Joint Genome Institute"/>
            <person name="Kuo A."/>
            <person name="Miyauchi S."/>
            <person name="Kiss E."/>
            <person name="Drula E."/>
            <person name="Kohler A."/>
            <person name="Sanchez-Garcia M."/>
            <person name="Andreopoulos B."/>
            <person name="Barry K.W."/>
            <person name="Bonito G."/>
            <person name="Buee M."/>
            <person name="Carver A."/>
            <person name="Chen C."/>
            <person name="Cichocki N."/>
            <person name="Clum A."/>
            <person name="Culley D."/>
            <person name="Crous P.W."/>
            <person name="Fauchery L."/>
            <person name="Girlanda M."/>
            <person name="Hayes R."/>
            <person name="Keri Z."/>
            <person name="LaButti K."/>
            <person name="Lipzen A."/>
            <person name="Lombard V."/>
            <person name="Magnuson J."/>
            <person name="Maillard F."/>
            <person name="Morin E."/>
            <person name="Murat C."/>
            <person name="Nolan M."/>
            <person name="Ohm R."/>
            <person name="Pangilinan J."/>
            <person name="Pereira M."/>
            <person name="Perotto S."/>
            <person name="Peter M."/>
            <person name="Riley R."/>
            <person name="Sitrit Y."/>
            <person name="Stielow B."/>
            <person name="Szollosi G."/>
            <person name="Zifcakova L."/>
            <person name="Stursova M."/>
            <person name="Spatafora J.W."/>
            <person name="Tedersoo L."/>
            <person name="Vaario L.-M."/>
            <person name="Yamada A."/>
            <person name="Yan M."/>
            <person name="Wang P."/>
            <person name="Xu J."/>
            <person name="Bruns T."/>
            <person name="Baldrian P."/>
            <person name="Vilgalys R."/>
            <person name="Henrissat B."/>
            <person name="Grigoriev I.V."/>
            <person name="Hibbett D."/>
            <person name="Nagy L.G."/>
            <person name="Martin F.M."/>
        </authorList>
    </citation>
    <scope>NUCLEOTIDE SEQUENCE</scope>
    <source>
        <strain evidence="1">BED1</strain>
    </source>
</reference>
<sequence>MDSQSTESIKMVMTKKEAKAKVKGVMKHNGHVMKTVVDTVVQHLMTPEFGYIGEGEEQCMTQVMKDALENLIRVIIVKDHPKATAKTLVTPQVAMEHLSLQDFENLSLDESDKEIVQYLDTLPQDVWTVVISGSLSKDNNVSMPAHTNICLWKRFNTSSNWIFANHGYCDITILDSSPPQSSQQGDVLSSPPLATQLMNEEPEGNQSMGDYYARHTKCELVMSMDMGNSTKAKEATTSLCHMMIVFPTLSKKRAESMLAPFAHVKALKPQYDIGKQLLDSKHYYTSVLKEQIGELYDGTWLASKA</sequence>
<dbReference type="AlphaFoldDB" id="A0AAD4BKL9"/>